<dbReference type="RefSeq" id="XP_005168974.1">
    <property type="nucleotide sequence ID" value="XM_005168917.5"/>
</dbReference>
<dbReference type="PROSITE" id="PS50001">
    <property type="entry name" value="SH2"/>
    <property type="match status" value="1"/>
</dbReference>
<name>A0A8M9PRU3_DANRE</name>
<accession>A0A8M9PRU3</accession>
<dbReference type="CTD" id="646892"/>
<evidence type="ECO:0000313" key="5">
    <source>
        <dbReference type="Ensembl" id="ENSDARP00000110072"/>
    </source>
</evidence>
<reference evidence="7 8" key="3">
    <citation type="submission" date="2025-04" db="UniProtKB">
        <authorList>
            <consortium name="RefSeq"/>
        </authorList>
    </citation>
    <scope>IDENTIFICATION</scope>
    <source>
        <strain evidence="7 8">Tuebingen</strain>
    </source>
</reference>
<sequence>MLTMEQIEAAMYQKMKKSDRLNEEKMEGFTMEGGQKEQILQWFVETQAMFILSDGNFPRWFQGFISRQEAEDQLRDRDVGCFLIRLSEKAIGYILSYKGQDRCRHFVINQTKTGLFVVSGDSTTHNSLAELIDHFKITPIQPFGEYLTSYSTEMDTVEEDDGNELYDVVQNSPIVTSGVSVKALTSLWEQATNCPHNMAPVLPSKSNRKLTTSTSIDRNSLSQAMKIPSLPKKNAPLRNSLSAGLPGTNPSHEQHSITESRTSEHYSSQLWPTHHENGQSLTSNSYNPTPSMPQQPPPAPLMTASCSYAVLDPKKMHSGAGRMANMEETELQPNPLYQASTVAYAGLKNQPEVEYDNRANPNDNVLLAENLYQDVPEERDYNTYEHVPESNTYEDIPVKVSNMYASLDEIQTQTPNTLGKKNHKWWKLRLENKK</sequence>
<dbReference type="AGR" id="ZFIN:ZDB-GENE-160728-119"/>
<evidence type="ECO:0000256" key="1">
    <source>
        <dbReference type="ARBA" id="ARBA00022999"/>
    </source>
</evidence>
<dbReference type="PaxDb" id="7955-ENSDARP00000110072"/>
<dbReference type="PANTHER" id="PTHR14388">
    <property type="entry name" value="T CELL-SPECIFIC ADAPTER PROTEIN TSAD"/>
    <property type="match status" value="1"/>
</dbReference>
<dbReference type="SMR" id="A0A8M9PRU3"/>
<dbReference type="KEGG" id="dre:101884039"/>
<dbReference type="STRING" id="7955.ENSDARP00000110072"/>
<dbReference type="SUPFAM" id="SSF55550">
    <property type="entry name" value="SH2 domain"/>
    <property type="match status" value="1"/>
</dbReference>
<dbReference type="OMA" id="CNIMPSI"/>
<organism evidence="6 8">
    <name type="scientific">Danio rerio</name>
    <name type="common">Zebrafish</name>
    <name type="synonym">Brachydanio rerio</name>
    <dbReference type="NCBI Taxonomy" id="7955"/>
    <lineage>
        <taxon>Eukaryota</taxon>
        <taxon>Metazoa</taxon>
        <taxon>Chordata</taxon>
        <taxon>Craniata</taxon>
        <taxon>Vertebrata</taxon>
        <taxon>Euteleostomi</taxon>
        <taxon>Actinopterygii</taxon>
        <taxon>Neopterygii</taxon>
        <taxon>Teleostei</taxon>
        <taxon>Ostariophysi</taxon>
        <taxon>Cypriniformes</taxon>
        <taxon>Danionidae</taxon>
        <taxon>Danioninae</taxon>
        <taxon>Danio</taxon>
    </lineage>
</organism>
<gene>
    <name evidence="7 8 9 10" type="primary">sh2d7</name>
</gene>
<dbReference type="Proteomes" id="UP000000437">
    <property type="component" value="Chromosome 7"/>
</dbReference>
<reference evidence="5 6" key="2">
    <citation type="journal article" date="2013" name="Nature">
        <title>The zebrafish reference genome sequence and its relationship to the human genome.</title>
        <authorList>
            <consortium name="Genome Reference Consortium Zebrafish"/>
            <person name="Howe K."/>
            <person name="Clark M.D."/>
            <person name="Torroja C.F."/>
            <person name="Torrance J."/>
            <person name="Berthelot C."/>
            <person name="Muffato M."/>
            <person name="Collins J.E."/>
            <person name="Humphray S."/>
            <person name="McLaren K."/>
            <person name="Matthews L."/>
            <person name="McLaren S."/>
            <person name="Sealy I."/>
            <person name="Caccamo M."/>
            <person name="Churcher C."/>
            <person name="Scott C."/>
            <person name="Barrett J.C."/>
            <person name="Koch R."/>
            <person name="Rauch G.J."/>
            <person name="White S."/>
            <person name="Chow W."/>
            <person name="Kilian B."/>
            <person name="Quintais L.T."/>
            <person name="Guerra-Assuncao J.A."/>
            <person name="Zhou Y."/>
            <person name="Gu Y."/>
            <person name="Yen J."/>
            <person name="Vogel J.H."/>
            <person name="Eyre T."/>
            <person name="Redmond S."/>
            <person name="Banerjee R."/>
            <person name="Chi J."/>
            <person name="Fu B."/>
            <person name="Langley E."/>
            <person name="Maguire S.F."/>
            <person name="Laird G.K."/>
            <person name="Lloyd D."/>
            <person name="Kenyon E."/>
            <person name="Donaldson S."/>
            <person name="Sehra H."/>
            <person name="Almeida-King J."/>
            <person name="Loveland J."/>
            <person name="Trevanion S."/>
            <person name="Jones M."/>
            <person name="Quail M."/>
            <person name="Willey D."/>
            <person name="Hunt A."/>
            <person name="Burton J."/>
            <person name="Sims S."/>
            <person name="McLay K."/>
            <person name="Plumb B."/>
            <person name="Davis J."/>
            <person name="Clee C."/>
            <person name="Oliver K."/>
            <person name="Clark R."/>
            <person name="Riddle C."/>
            <person name="Elliot D."/>
            <person name="Eliott D."/>
            <person name="Threadgold G."/>
            <person name="Harden G."/>
            <person name="Ware D."/>
            <person name="Begum S."/>
            <person name="Mortimore B."/>
            <person name="Mortimer B."/>
            <person name="Kerry G."/>
            <person name="Heath P."/>
            <person name="Phillimore B."/>
            <person name="Tracey A."/>
            <person name="Corby N."/>
            <person name="Dunn M."/>
            <person name="Johnson C."/>
            <person name="Wood J."/>
            <person name="Clark S."/>
            <person name="Pelan S."/>
            <person name="Griffiths G."/>
            <person name="Smith M."/>
            <person name="Glithero R."/>
            <person name="Howden P."/>
            <person name="Barker N."/>
            <person name="Lloyd C."/>
            <person name="Stevens C."/>
            <person name="Harley J."/>
            <person name="Holt K."/>
            <person name="Panagiotidis G."/>
            <person name="Lovell J."/>
            <person name="Beasley H."/>
            <person name="Henderson C."/>
            <person name="Gordon D."/>
            <person name="Auger K."/>
            <person name="Wright D."/>
            <person name="Collins J."/>
            <person name="Raisen C."/>
            <person name="Dyer L."/>
            <person name="Leung K."/>
            <person name="Robertson L."/>
            <person name="Ambridge K."/>
            <person name="Leongamornlert D."/>
            <person name="McGuire S."/>
            <person name="Gilderthorp R."/>
            <person name="Griffiths C."/>
            <person name="Manthravadi D."/>
            <person name="Nichol S."/>
            <person name="Barker G."/>
            <person name="Whitehead S."/>
            <person name="Kay M."/>
            <person name="Brown J."/>
            <person name="Murnane C."/>
            <person name="Gray E."/>
            <person name="Humphries M."/>
            <person name="Sycamore N."/>
            <person name="Barker D."/>
            <person name="Saunders D."/>
            <person name="Wallis J."/>
            <person name="Babbage A."/>
            <person name="Hammond S."/>
            <person name="Mashreghi-Mohammadi M."/>
            <person name="Barr L."/>
            <person name="Martin S."/>
            <person name="Wray P."/>
            <person name="Ellington A."/>
            <person name="Matthews N."/>
            <person name="Ellwood M."/>
            <person name="Woodmansey R."/>
            <person name="Clark G."/>
            <person name="Cooper J."/>
            <person name="Cooper J."/>
            <person name="Tromans A."/>
            <person name="Grafham D."/>
            <person name="Skuce C."/>
            <person name="Pandian R."/>
            <person name="Andrews R."/>
            <person name="Harrison E."/>
            <person name="Kimberley A."/>
            <person name="Garnett J."/>
            <person name="Fosker N."/>
            <person name="Hall R."/>
            <person name="Garner P."/>
            <person name="Kelly D."/>
            <person name="Bird C."/>
            <person name="Palmer S."/>
            <person name="Gehring I."/>
            <person name="Berger A."/>
            <person name="Dooley C.M."/>
            <person name="Ersan-Urun Z."/>
            <person name="Eser C."/>
            <person name="Geiger H."/>
            <person name="Geisler M."/>
            <person name="Karotki L."/>
            <person name="Kirn A."/>
            <person name="Konantz J."/>
            <person name="Konantz M."/>
            <person name="Oberlander M."/>
            <person name="Rudolph-Geiger S."/>
            <person name="Teucke M."/>
            <person name="Lanz C."/>
            <person name="Raddatz G."/>
            <person name="Osoegawa K."/>
            <person name="Zhu B."/>
            <person name="Rapp A."/>
            <person name="Widaa S."/>
            <person name="Langford C."/>
            <person name="Yang F."/>
            <person name="Schuster S.C."/>
            <person name="Carter N.P."/>
            <person name="Harrow J."/>
            <person name="Ning Z."/>
            <person name="Herrero J."/>
            <person name="Searle S.M."/>
            <person name="Enright A."/>
            <person name="Geisler R."/>
            <person name="Plasterk R.H."/>
            <person name="Lee C."/>
            <person name="Westerfield M."/>
            <person name="de Jong P.J."/>
            <person name="Zon L.I."/>
            <person name="Postlethwait J.H."/>
            <person name="Nusslein-Volhard C."/>
            <person name="Hubbard T.J."/>
            <person name="Roest Crollius H."/>
            <person name="Rogers J."/>
            <person name="Stemple D.L."/>
        </authorList>
    </citation>
    <scope>NUCLEOTIDE SEQUENCE [LARGE SCALE GENOMIC DNA]</scope>
    <source>
        <strain evidence="5">Tuebingen</strain>
    </source>
</reference>
<dbReference type="Ensembl" id="ENSDART00000127358.3">
    <property type="protein sequence ID" value="ENSDARP00000110072.1"/>
    <property type="gene ID" value="ENSDARG00000088167.3"/>
</dbReference>
<feature type="compositionally biased region" description="Pro residues" evidence="3">
    <location>
        <begin position="290"/>
        <end position="299"/>
    </location>
</feature>
<evidence type="ECO:0000256" key="3">
    <source>
        <dbReference type="SAM" id="MobiDB-lite"/>
    </source>
</evidence>
<feature type="compositionally biased region" description="Basic and acidic residues" evidence="3">
    <location>
        <begin position="252"/>
        <end position="264"/>
    </location>
</feature>
<reference evidence="5" key="1">
    <citation type="submission" date="2011-06" db="UniProtKB">
        <authorList>
            <consortium name="Ensembl"/>
        </authorList>
    </citation>
    <scope>IDENTIFICATION</scope>
    <source>
        <strain evidence="5">Tuebingen</strain>
    </source>
</reference>
<dbReference type="RefSeq" id="XP_021329812.1">
    <property type="nucleotide sequence ID" value="XM_021474137.2"/>
</dbReference>
<protein>
    <submittedName>
        <fullName evidence="7 8">Hematopoietic SH2 domain-containing protein</fullName>
    </submittedName>
    <submittedName>
        <fullName evidence="5">Si:ch211-112g6.4</fullName>
    </submittedName>
</protein>
<dbReference type="PANTHER" id="PTHR14388:SF6">
    <property type="entry name" value="SH2 DOMAIN-CONTAINING PROTEIN 7"/>
    <property type="match status" value="1"/>
</dbReference>
<evidence type="ECO:0000256" key="2">
    <source>
        <dbReference type="PROSITE-ProRule" id="PRU00191"/>
    </source>
</evidence>
<evidence type="ECO:0000259" key="4">
    <source>
        <dbReference type="PROSITE" id="PS50001"/>
    </source>
</evidence>
<evidence type="ECO:0000313" key="6">
    <source>
        <dbReference type="Proteomes" id="UP000000437"/>
    </source>
</evidence>
<dbReference type="RefSeq" id="XP_021327599.1">
    <property type="nucleotide sequence ID" value="XM_021471924.2"/>
</dbReference>
<evidence type="ECO:0000313" key="10">
    <source>
        <dbReference type="ZFIN" id="ZDB-GENE-160728-119"/>
    </source>
</evidence>
<dbReference type="Bgee" id="ENSDARG00000088167">
    <property type="expression patterns" value="Expressed in pharyngeal gill and 8 other cell types or tissues"/>
</dbReference>
<evidence type="ECO:0000313" key="9">
    <source>
        <dbReference type="RefSeq" id="XP_021329812.1"/>
    </source>
</evidence>
<dbReference type="Pfam" id="PF00017">
    <property type="entry name" value="SH2"/>
    <property type="match status" value="1"/>
</dbReference>
<dbReference type="HOGENOM" id="CLU_039055_0_0_1"/>
<dbReference type="eggNOG" id="ENOG502RE0K">
    <property type="taxonomic scope" value="Eukaryota"/>
</dbReference>
<feature type="compositionally biased region" description="Polar residues" evidence="3">
    <location>
        <begin position="278"/>
        <end position="287"/>
    </location>
</feature>
<dbReference type="OrthoDB" id="6108017at2759"/>
<dbReference type="GeneID" id="101884039"/>
<evidence type="ECO:0000313" key="7">
    <source>
        <dbReference type="RefSeq" id="XP_005168974.1"/>
    </source>
</evidence>
<dbReference type="Gene3D" id="3.30.505.10">
    <property type="entry name" value="SH2 domain"/>
    <property type="match status" value="1"/>
</dbReference>
<dbReference type="AlphaFoldDB" id="A0A8M9PRU3"/>
<feature type="region of interest" description="Disordered" evidence="3">
    <location>
        <begin position="198"/>
        <end position="299"/>
    </location>
</feature>
<keyword evidence="1 2" id="KW-0727">SH2 domain</keyword>
<dbReference type="PRINTS" id="PR00401">
    <property type="entry name" value="SH2DOMAIN"/>
</dbReference>
<evidence type="ECO:0000313" key="8">
    <source>
        <dbReference type="RefSeq" id="XP_021327599.1"/>
    </source>
</evidence>
<dbReference type="EMBL" id="CR450827">
    <property type="status" value="NOT_ANNOTATED_CDS"/>
    <property type="molecule type" value="Genomic_DNA"/>
</dbReference>
<dbReference type="InterPro" id="IPR000980">
    <property type="entry name" value="SH2"/>
</dbReference>
<dbReference type="GeneTree" id="ENSGT00940000160977"/>
<feature type="domain" description="SH2" evidence="4">
    <location>
        <begin position="60"/>
        <end position="136"/>
    </location>
</feature>
<proteinExistence type="predicted"/>
<feature type="compositionally biased region" description="Polar residues" evidence="3">
    <location>
        <begin position="209"/>
        <end position="223"/>
    </location>
</feature>
<dbReference type="ZFIN" id="ZDB-GENE-160728-119">
    <property type="gene designation" value="sh2d7"/>
</dbReference>
<dbReference type="InterPro" id="IPR036860">
    <property type="entry name" value="SH2_dom_sf"/>
</dbReference>
<accession>E7FDH2</accession>
<keyword evidence="6" id="KW-1185">Reference proteome</keyword>
<dbReference type="EMBL" id="CR352249">
    <property type="status" value="NOT_ANNOTATED_CDS"/>
    <property type="molecule type" value="Genomic_DNA"/>
</dbReference>
<dbReference type="SMART" id="SM00252">
    <property type="entry name" value="SH2"/>
    <property type="match status" value="1"/>
</dbReference>